<feature type="non-terminal residue" evidence="1">
    <location>
        <position position="1"/>
    </location>
</feature>
<sequence length="70" mass="8098">EMTRSVSRFPLCWSRKHFEKSTDYYLTKEETMSEEDLVDLESLKAVVKSFKPARWESKAGVPVLDGNANE</sequence>
<proteinExistence type="predicted"/>
<name>A0A392V6U4_9FABA</name>
<organism evidence="1 2">
    <name type="scientific">Trifolium medium</name>
    <dbReference type="NCBI Taxonomy" id="97028"/>
    <lineage>
        <taxon>Eukaryota</taxon>
        <taxon>Viridiplantae</taxon>
        <taxon>Streptophyta</taxon>
        <taxon>Embryophyta</taxon>
        <taxon>Tracheophyta</taxon>
        <taxon>Spermatophyta</taxon>
        <taxon>Magnoliopsida</taxon>
        <taxon>eudicotyledons</taxon>
        <taxon>Gunneridae</taxon>
        <taxon>Pentapetalae</taxon>
        <taxon>rosids</taxon>
        <taxon>fabids</taxon>
        <taxon>Fabales</taxon>
        <taxon>Fabaceae</taxon>
        <taxon>Papilionoideae</taxon>
        <taxon>50 kb inversion clade</taxon>
        <taxon>NPAAA clade</taxon>
        <taxon>Hologalegina</taxon>
        <taxon>IRL clade</taxon>
        <taxon>Trifolieae</taxon>
        <taxon>Trifolium</taxon>
    </lineage>
</organism>
<evidence type="ECO:0000313" key="2">
    <source>
        <dbReference type="Proteomes" id="UP000265520"/>
    </source>
</evidence>
<dbReference type="EMBL" id="LXQA011080769">
    <property type="protein sequence ID" value="MCI84016.1"/>
    <property type="molecule type" value="Genomic_DNA"/>
</dbReference>
<dbReference type="AlphaFoldDB" id="A0A392V6U4"/>
<comment type="caution">
    <text evidence="1">The sequence shown here is derived from an EMBL/GenBank/DDBJ whole genome shotgun (WGS) entry which is preliminary data.</text>
</comment>
<protein>
    <submittedName>
        <fullName evidence="1">Uncharacterized protein</fullName>
    </submittedName>
</protein>
<accession>A0A392V6U4</accession>
<evidence type="ECO:0000313" key="1">
    <source>
        <dbReference type="EMBL" id="MCI84016.1"/>
    </source>
</evidence>
<dbReference type="Proteomes" id="UP000265520">
    <property type="component" value="Unassembled WGS sequence"/>
</dbReference>
<feature type="non-terminal residue" evidence="1">
    <location>
        <position position="70"/>
    </location>
</feature>
<reference evidence="1 2" key="1">
    <citation type="journal article" date="2018" name="Front. Plant Sci.">
        <title>Red Clover (Trifolium pratense) and Zigzag Clover (T. medium) - A Picture of Genomic Similarities and Differences.</title>
        <authorList>
            <person name="Dluhosova J."/>
            <person name="Istvanek J."/>
            <person name="Nedelnik J."/>
            <person name="Repkova J."/>
        </authorList>
    </citation>
    <scope>NUCLEOTIDE SEQUENCE [LARGE SCALE GENOMIC DNA]</scope>
    <source>
        <strain evidence="2">cv. 10/8</strain>
        <tissue evidence="1">Leaf</tissue>
    </source>
</reference>
<keyword evidence="2" id="KW-1185">Reference proteome</keyword>